<evidence type="ECO:0000256" key="4">
    <source>
        <dbReference type="ARBA" id="ARBA00023163"/>
    </source>
</evidence>
<gene>
    <name evidence="7" type="ORF">DWZ68_16355</name>
    <name evidence="6" type="ORF">I6J59_04160</name>
</gene>
<keyword evidence="3" id="KW-0731">Sigma factor</keyword>
<comment type="similarity">
    <text evidence="1">Belongs to the sigma-70 factor family. ECF subfamily.</text>
</comment>
<organism evidence="7 8">
    <name type="scientific">Butyricimonas virosa</name>
    <dbReference type="NCBI Taxonomy" id="544645"/>
    <lineage>
        <taxon>Bacteria</taxon>
        <taxon>Pseudomonadati</taxon>
        <taxon>Bacteroidota</taxon>
        <taxon>Bacteroidia</taxon>
        <taxon>Bacteroidales</taxon>
        <taxon>Odoribacteraceae</taxon>
        <taxon>Butyricimonas</taxon>
    </lineage>
</organism>
<dbReference type="InterPro" id="IPR039425">
    <property type="entry name" value="RNA_pol_sigma-70-like"/>
</dbReference>
<evidence type="ECO:0000313" key="9">
    <source>
        <dbReference type="Proteomes" id="UP000654720"/>
    </source>
</evidence>
<keyword evidence="2" id="KW-0805">Transcription regulation</keyword>
<dbReference type="NCBIfam" id="TIGR02937">
    <property type="entry name" value="sigma70-ECF"/>
    <property type="match status" value="1"/>
</dbReference>
<dbReference type="GO" id="GO:0003677">
    <property type="term" value="F:DNA binding"/>
    <property type="evidence" value="ECO:0007669"/>
    <property type="project" value="InterPro"/>
</dbReference>
<dbReference type="InterPro" id="IPR013325">
    <property type="entry name" value="RNA_pol_sigma_r2"/>
</dbReference>
<dbReference type="InterPro" id="IPR014284">
    <property type="entry name" value="RNA_pol_sigma-70_dom"/>
</dbReference>
<reference evidence="7 8" key="1">
    <citation type="submission" date="2018-08" db="EMBL/GenBank/DDBJ databases">
        <title>A genome reference for cultivated species of the human gut microbiota.</title>
        <authorList>
            <person name="Zou Y."/>
            <person name="Xue W."/>
            <person name="Luo G."/>
        </authorList>
    </citation>
    <scope>NUCLEOTIDE SEQUENCE [LARGE SCALE GENOMIC DNA]</scope>
    <source>
        <strain evidence="7 8">AF34-33</strain>
    </source>
</reference>
<dbReference type="InterPro" id="IPR007024">
    <property type="entry name" value="BLUF_domain"/>
</dbReference>
<dbReference type="Gene3D" id="1.10.10.10">
    <property type="entry name" value="Winged helix-like DNA-binding domain superfamily/Winged helix DNA-binding domain"/>
    <property type="match status" value="1"/>
</dbReference>
<dbReference type="PANTHER" id="PTHR43133">
    <property type="entry name" value="RNA POLYMERASE ECF-TYPE SIGMA FACTO"/>
    <property type="match status" value="1"/>
</dbReference>
<dbReference type="Proteomes" id="UP000654720">
    <property type="component" value="Chromosome"/>
</dbReference>
<dbReference type="SUPFAM" id="SSF88659">
    <property type="entry name" value="Sigma3 and sigma4 domains of RNA polymerase sigma factors"/>
    <property type="match status" value="1"/>
</dbReference>
<sequence length="190" mass="22228">MVISERHFQQFIKGDEKSFESIFCQYYKTLVSYAMRHDLELMEAEDVVLEIFHHIWQIREELKSPAALHSLLFTATKNRTLNVARNLKNRQKLISENFPVKEEEESQDYLMEEEMSHLLNEAINQLPKQCEQVIIGLLEGKSLQEIADNMQISVNSAKTYKLRAIQSLRSLLKDTPFLLLIILIRSTETD</sequence>
<dbReference type="Gene3D" id="1.10.1740.10">
    <property type="match status" value="1"/>
</dbReference>
<dbReference type="GO" id="GO:0009882">
    <property type="term" value="F:blue light photoreceptor activity"/>
    <property type="evidence" value="ECO:0007669"/>
    <property type="project" value="InterPro"/>
</dbReference>
<dbReference type="PROSITE" id="PS50925">
    <property type="entry name" value="BLUF"/>
    <property type="match status" value="1"/>
</dbReference>
<dbReference type="Proteomes" id="UP000286038">
    <property type="component" value="Unassembled WGS sequence"/>
</dbReference>
<name>A0A415QD45_9BACT</name>
<reference evidence="6 9" key="2">
    <citation type="submission" date="2021-02" db="EMBL/GenBank/DDBJ databases">
        <title>FDA dAtabase for Regulatory Grade micrObial Sequences (FDA-ARGOS): Supporting development and validation of Infectious Disease Dx tests.</title>
        <authorList>
            <person name="Carlson P."/>
            <person name="Fischbach M."/>
            <person name="Hastie J."/>
            <person name="Bilen M."/>
            <person name="Cheng A."/>
            <person name="Tallon L."/>
            <person name="Sadzewicz L."/>
            <person name="Zhao X."/>
            <person name="Boylan J."/>
            <person name="Ott S."/>
            <person name="Bowen H."/>
            <person name="Vavikolanu K."/>
            <person name="Mehta A."/>
            <person name="Aluvathingal J."/>
            <person name="Nadendla S."/>
            <person name="Yan Y."/>
            <person name="Sichtig H."/>
        </authorList>
    </citation>
    <scope>NUCLEOTIDE SEQUENCE [LARGE SCALE GENOMIC DNA]</scope>
    <source>
        <strain evidence="6 9">FDAARGOS_1229</strain>
    </source>
</reference>
<dbReference type="InterPro" id="IPR036388">
    <property type="entry name" value="WH-like_DNA-bd_sf"/>
</dbReference>
<dbReference type="EMBL" id="CP069450">
    <property type="protein sequence ID" value="QRO50833.1"/>
    <property type="molecule type" value="Genomic_DNA"/>
</dbReference>
<dbReference type="InterPro" id="IPR013324">
    <property type="entry name" value="RNA_pol_sigma_r3/r4-like"/>
</dbReference>
<evidence type="ECO:0000256" key="2">
    <source>
        <dbReference type="ARBA" id="ARBA00023015"/>
    </source>
</evidence>
<evidence type="ECO:0000313" key="6">
    <source>
        <dbReference type="EMBL" id="QRO50833.1"/>
    </source>
</evidence>
<dbReference type="GeneID" id="93096329"/>
<dbReference type="GO" id="GO:0006352">
    <property type="term" value="P:DNA-templated transcription initiation"/>
    <property type="evidence" value="ECO:0007669"/>
    <property type="project" value="InterPro"/>
</dbReference>
<dbReference type="GO" id="GO:0071949">
    <property type="term" value="F:FAD binding"/>
    <property type="evidence" value="ECO:0007669"/>
    <property type="project" value="InterPro"/>
</dbReference>
<dbReference type="Pfam" id="PF08281">
    <property type="entry name" value="Sigma70_r4_2"/>
    <property type="match status" value="1"/>
</dbReference>
<evidence type="ECO:0000259" key="5">
    <source>
        <dbReference type="PROSITE" id="PS50925"/>
    </source>
</evidence>
<evidence type="ECO:0000313" key="7">
    <source>
        <dbReference type="EMBL" id="RHM40148.1"/>
    </source>
</evidence>
<evidence type="ECO:0000256" key="1">
    <source>
        <dbReference type="ARBA" id="ARBA00010641"/>
    </source>
</evidence>
<keyword evidence="4" id="KW-0804">Transcription</keyword>
<dbReference type="GO" id="GO:0016987">
    <property type="term" value="F:sigma factor activity"/>
    <property type="evidence" value="ECO:0007669"/>
    <property type="project" value="UniProtKB-KW"/>
</dbReference>
<dbReference type="AlphaFoldDB" id="A0A415QD45"/>
<feature type="domain" description="BLUF" evidence="5">
    <location>
        <begin position="1"/>
        <end position="59"/>
    </location>
</feature>
<dbReference type="PANTHER" id="PTHR43133:SF46">
    <property type="entry name" value="RNA POLYMERASE SIGMA-70 FACTOR ECF SUBFAMILY"/>
    <property type="match status" value="1"/>
</dbReference>
<accession>A0A415QD45</accession>
<dbReference type="RefSeq" id="WP_027200583.1">
    <property type="nucleotide sequence ID" value="NZ_CABJDM010000032.1"/>
</dbReference>
<dbReference type="EMBL" id="QRPV01000032">
    <property type="protein sequence ID" value="RHM40148.1"/>
    <property type="molecule type" value="Genomic_DNA"/>
</dbReference>
<dbReference type="InterPro" id="IPR013249">
    <property type="entry name" value="RNA_pol_sigma70_r4_t2"/>
</dbReference>
<keyword evidence="9" id="KW-1185">Reference proteome</keyword>
<evidence type="ECO:0000313" key="8">
    <source>
        <dbReference type="Proteomes" id="UP000286038"/>
    </source>
</evidence>
<evidence type="ECO:0000256" key="3">
    <source>
        <dbReference type="ARBA" id="ARBA00023082"/>
    </source>
</evidence>
<proteinExistence type="inferred from homology"/>
<dbReference type="SUPFAM" id="SSF88946">
    <property type="entry name" value="Sigma2 domain of RNA polymerase sigma factors"/>
    <property type="match status" value="1"/>
</dbReference>
<protein>
    <submittedName>
        <fullName evidence="7">Sigma-70 family RNA polymerase sigma factor</fullName>
    </submittedName>
</protein>